<dbReference type="OrthoDB" id="3374146at2"/>
<dbReference type="EMBL" id="VOBR01000017">
    <property type="protein sequence ID" value="TWP49088.1"/>
    <property type="molecule type" value="Genomic_DNA"/>
</dbReference>
<gene>
    <name evidence="1" type="ORF">FKR81_25805</name>
</gene>
<dbReference type="SUPFAM" id="SSF48371">
    <property type="entry name" value="ARM repeat"/>
    <property type="match status" value="2"/>
</dbReference>
<evidence type="ECO:0000313" key="1">
    <source>
        <dbReference type="EMBL" id="TWP49088.1"/>
    </source>
</evidence>
<protein>
    <recommendedName>
        <fullName evidence="3">HEAT repeat domain-containing protein</fullName>
    </recommendedName>
</protein>
<evidence type="ECO:0008006" key="3">
    <source>
        <dbReference type="Google" id="ProtNLM"/>
    </source>
</evidence>
<accession>A0A563ENV8</accession>
<keyword evidence="2" id="KW-1185">Reference proteome</keyword>
<proteinExistence type="predicted"/>
<dbReference type="InterPro" id="IPR016024">
    <property type="entry name" value="ARM-type_fold"/>
</dbReference>
<dbReference type="Gene3D" id="1.25.10.10">
    <property type="entry name" value="Leucine-rich Repeat Variant"/>
    <property type="match status" value="1"/>
</dbReference>
<dbReference type="Proteomes" id="UP000316639">
    <property type="component" value="Unassembled WGS sequence"/>
</dbReference>
<reference evidence="1 2" key="1">
    <citation type="submission" date="2019-07" db="EMBL/GenBank/DDBJ databases">
        <title>Lentzea xizangensis sp. nov., isolated from Qinghai-Tibetan Plateau Soils.</title>
        <authorList>
            <person name="Huang J."/>
        </authorList>
    </citation>
    <scope>NUCLEOTIDE SEQUENCE [LARGE SCALE GENOMIC DNA]</scope>
    <source>
        <strain evidence="1 2">FXJ1.1311</strain>
    </source>
</reference>
<name>A0A563ENV8_9PSEU</name>
<organism evidence="1 2">
    <name type="scientific">Lentzea tibetensis</name>
    <dbReference type="NCBI Taxonomy" id="2591470"/>
    <lineage>
        <taxon>Bacteria</taxon>
        <taxon>Bacillati</taxon>
        <taxon>Actinomycetota</taxon>
        <taxon>Actinomycetes</taxon>
        <taxon>Pseudonocardiales</taxon>
        <taxon>Pseudonocardiaceae</taxon>
        <taxon>Lentzea</taxon>
    </lineage>
</organism>
<sequence length="420" mass="45488">MGAQEWIDFDARVRQRWGDHPREPVWLACDRSGYVRERAVAQPAALGTPQALAVLALRCADWVPQVRDTARRACESLVDTPHGIVGLGRIAFALRRRTEGRWLVDRIVTALREASPDVLDAALKADDVLVKRAAYAAAIDADRLSLNLLRAAVRFEKDHVIRTHCAVKAIWTARATGQLGIVRELASNRIAAVRADVVHLLARAGDLGVARSALDDRSPLVRSTAQVALRRAGEEPAEHYRSAPLTPATIAGLGEIGAAADVPLILPALEHPLAGARAAAVRALRLLGFSVPVERLLGMLTDPSAAVVKQAARSLLDVPFTEQALWKLLDAGVPHARRAAHRLLRERGPRSRVRADLVLLHDPELGAGALANLRNWMVHDSRTAYMSARDGIEFASLVAGARSVLGDQTADELRFLLGST</sequence>
<dbReference type="AlphaFoldDB" id="A0A563ENV8"/>
<dbReference type="RefSeq" id="WP_146355301.1">
    <property type="nucleotide sequence ID" value="NZ_VOBR01000017.1"/>
</dbReference>
<dbReference type="InterPro" id="IPR011989">
    <property type="entry name" value="ARM-like"/>
</dbReference>
<comment type="caution">
    <text evidence="1">The sequence shown here is derived from an EMBL/GenBank/DDBJ whole genome shotgun (WGS) entry which is preliminary data.</text>
</comment>
<evidence type="ECO:0000313" key="2">
    <source>
        <dbReference type="Proteomes" id="UP000316639"/>
    </source>
</evidence>